<evidence type="ECO:0000313" key="4">
    <source>
        <dbReference type="EMBL" id="GME78910.1"/>
    </source>
</evidence>
<feature type="region of interest" description="Disordered" evidence="1">
    <location>
        <begin position="208"/>
        <end position="251"/>
    </location>
</feature>
<dbReference type="GO" id="GO:0060090">
    <property type="term" value="F:molecular adaptor activity"/>
    <property type="evidence" value="ECO:0007669"/>
    <property type="project" value="TreeGrafter"/>
</dbReference>
<dbReference type="Gene3D" id="1.25.40.180">
    <property type="match status" value="1"/>
</dbReference>
<evidence type="ECO:0000256" key="1">
    <source>
        <dbReference type="SAM" id="MobiDB-lite"/>
    </source>
</evidence>
<dbReference type="PANTHER" id="PTHR13162:SF8">
    <property type="entry name" value="CCR4-NOT TRANSCRIPTION COMPLEX SUBUNIT 1"/>
    <property type="match status" value="1"/>
</dbReference>
<feature type="domain" description="CCR4-NOT transcription complex subunit 1 TTP binding" evidence="3">
    <location>
        <begin position="43"/>
        <end position="205"/>
    </location>
</feature>
<dbReference type="GO" id="GO:0000288">
    <property type="term" value="P:nuclear-transcribed mRNA catabolic process, deadenylation-dependent decay"/>
    <property type="evidence" value="ECO:0007669"/>
    <property type="project" value="TreeGrafter"/>
</dbReference>
<dbReference type="Proteomes" id="UP001165120">
    <property type="component" value="Unassembled WGS sequence"/>
</dbReference>
<feature type="compositionally biased region" description="Polar residues" evidence="1">
    <location>
        <begin position="233"/>
        <end position="251"/>
    </location>
</feature>
<evidence type="ECO:0000259" key="2">
    <source>
        <dbReference type="Pfam" id="PF16415"/>
    </source>
</evidence>
<keyword evidence="5" id="KW-1185">Reference proteome</keyword>
<feature type="compositionally biased region" description="Low complexity" evidence="1">
    <location>
        <begin position="222"/>
        <end position="232"/>
    </location>
</feature>
<dbReference type="InterPro" id="IPR038535">
    <property type="entry name" value="CNOT1_TTP_bind_sf"/>
</dbReference>
<proteinExistence type="predicted"/>
<dbReference type="EMBL" id="BSXN01003280">
    <property type="protein sequence ID" value="GME78910.1"/>
    <property type="molecule type" value="Genomic_DNA"/>
</dbReference>
<dbReference type="Pfam" id="PF16415">
    <property type="entry name" value="CNOT1_CAF1_bind"/>
    <property type="match status" value="1"/>
</dbReference>
<dbReference type="Gene3D" id="1.25.40.840">
    <property type="entry name" value="CCR4-NOT transcription complex subunit 1 TTP binding domain"/>
    <property type="match status" value="1"/>
</dbReference>
<evidence type="ECO:0000313" key="5">
    <source>
        <dbReference type="Proteomes" id="UP001165120"/>
    </source>
</evidence>
<dbReference type="PANTHER" id="PTHR13162">
    <property type="entry name" value="CCR4-NOT TRANSCRIPTION COMPLEX"/>
    <property type="match status" value="1"/>
</dbReference>
<dbReference type="GO" id="GO:0017148">
    <property type="term" value="P:negative regulation of translation"/>
    <property type="evidence" value="ECO:0007669"/>
    <property type="project" value="InterPro"/>
</dbReference>
<name>A0A9W6T855_CANBO</name>
<accession>A0A9W6T855</accession>
<reference evidence="4" key="1">
    <citation type="submission" date="2023-04" db="EMBL/GenBank/DDBJ databases">
        <title>Candida boidinii NBRC 10035.</title>
        <authorList>
            <person name="Ichikawa N."/>
            <person name="Sato H."/>
            <person name="Tonouchi N."/>
        </authorList>
    </citation>
    <scope>NUCLEOTIDE SEQUENCE</scope>
    <source>
        <strain evidence="4">NBRC 10035</strain>
    </source>
</reference>
<dbReference type="GO" id="GO:0030015">
    <property type="term" value="C:CCR4-NOT core complex"/>
    <property type="evidence" value="ECO:0007669"/>
    <property type="project" value="InterPro"/>
</dbReference>
<dbReference type="InterPro" id="IPR032191">
    <property type="entry name" value="CNOT1_CAF1_bind"/>
</dbReference>
<dbReference type="GO" id="GO:0000932">
    <property type="term" value="C:P-body"/>
    <property type="evidence" value="ECO:0007669"/>
    <property type="project" value="TreeGrafter"/>
</dbReference>
<dbReference type="InterPro" id="IPR040398">
    <property type="entry name" value="Not1"/>
</dbReference>
<comment type="caution">
    <text evidence="4">The sequence shown here is derived from an EMBL/GenBank/DDBJ whole genome shotgun (WGS) entry which is preliminary data.</text>
</comment>
<dbReference type="InterPro" id="IPR032193">
    <property type="entry name" value="CNOT1_TTP_bind"/>
</dbReference>
<evidence type="ECO:0000259" key="3">
    <source>
        <dbReference type="Pfam" id="PF16417"/>
    </source>
</evidence>
<sequence length="467" mass="53155">MEVLSQRQISSDLFGRYKSLQALCLQAYPRLINFGTGHDQAILTNSSTNSFSSEVEKEMKMYYQKMYNNEIEIKEIISMLQRLKSSDSPHDQDVFACMIHSLLDEYRFFPEYPVDALATTSVLFGSTIFFELIDGAALTIALRYILESARQPSDSKIFKFAIQALYSFLKRLPEWPKYCTMLSEIPSLQNQPQIYEMVKSVVNGTAPPPVTANSAVGKDKSSSPSQQQHQTSAGSASSPGDNKSSSTDISNSATEIDVLPSRYRSISMPVKIIDDVTQEIPPSEISDRVLFMVNNITEDKLDSRVSEMKEILSSKYNRWFSDYLVPQRAQLEPNNQHLYSSLINNLKSLLLDQYIQKITFYQIVNLLNKSFDSEDSLSSTERTNLKSLGSWLGKITISRNIPIKNKYLSIKNLLVEGFDHNKLEIIIPFVCKIISESKDSKVFKYPNPWLLEIINLVNTNYLLILKR</sequence>
<protein>
    <submittedName>
        <fullName evidence="4">Unnamed protein product</fullName>
    </submittedName>
</protein>
<feature type="domain" description="CCR4-NOT transcription complex subunit 1 CAF1-binding" evidence="2">
    <location>
        <begin position="278"/>
        <end position="457"/>
    </location>
</feature>
<organism evidence="4 5">
    <name type="scientific">Candida boidinii</name>
    <name type="common">Yeast</name>
    <dbReference type="NCBI Taxonomy" id="5477"/>
    <lineage>
        <taxon>Eukaryota</taxon>
        <taxon>Fungi</taxon>
        <taxon>Dikarya</taxon>
        <taxon>Ascomycota</taxon>
        <taxon>Saccharomycotina</taxon>
        <taxon>Pichiomycetes</taxon>
        <taxon>Pichiales</taxon>
        <taxon>Pichiaceae</taxon>
        <taxon>Ogataea</taxon>
        <taxon>Ogataea/Candida clade</taxon>
    </lineage>
</organism>
<dbReference type="Pfam" id="PF16417">
    <property type="entry name" value="CNOT1_TTP_bind"/>
    <property type="match status" value="1"/>
</dbReference>
<dbReference type="AlphaFoldDB" id="A0A9W6T855"/>
<gene>
    <name evidence="4" type="ORF">Cboi02_000596300</name>
</gene>